<dbReference type="Pfam" id="PF13639">
    <property type="entry name" value="zf-RING_2"/>
    <property type="match status" value="1"/>
</dbReference>
<feature type="compositionally biased region" description="Polar residues" evidence="1">
    <location>
        <begin position="1"/>
        <end position="19"/>
    </location>
</feature>
<dbReference type="AlphaFoldDB" id="A0A5B0RSR7"/>
<dbReference type="EMBL" id="VDEP01000138">
    <property type="protein sequence ID" value="KAA1128930.1"/>
    <property type="molecule type" value="Genomic_DNA"/>
</dbReference>
<dbReference type="InterPro" id="IPR013083">
    <property type="entry name" value="Znf_RING/FYVE/PHD"/>
</dbReference>
<dbReference type="InterPro" id="IPR001841">
    <property type="entry name" value="Znf_RING"/>
</dbReference>
<name>A0A5B0RSR7_PUCGR</name>
<dbReference type="SUPFAM" id="SSF57850">
    <property type="entry name" value="RING/U-box"/>
    <property type="match status" value="1"/>
</dbReference>
<reference evidence="5 6" key="1">
    <citation type="submission" date="2019-05" db="EMBL/GenBank/DDBJ databases">
        <title>Emergence of the Ug99 lineage of the wheat stem rust pathogen through somatic hybridization.</title>
        <authorList>
            <person name="Li F."/>
            <person name="Upadhyaya N.M."/>
            <person name="Sperschneider J."/>
            <person name="Matny O."/>
            <person name="Nguyen-Phuc H."/>
            <person name="Mago R."/>
            <person name="Raley C."/>
            <person name="Miller M.E."/>
            <person name="Silverstein K.A.T."/>
            <person name="Henningsen E."/>
            <person name="Hirsch C.D."/>
            <person name="Visser B."/>
            <person name="Pretorius Z.A."/>
            <person name="Steffenson B.J."/>
            <person name="Schwessinger B."/>
            <person name="Dodds P.N."/>
            <person name="Figueroa M."/>
        </authorList>
    </citation>
    <scope>NUCLEOTIDE SEQUENCE [LARGE SCALE GENOMIC DNA]</scope>
    <source>
        <strain evidence="3">21-0</strain>
        <strain evidence="4 6">Ug99</strain>
    </source>
</reference>
<dbReference type="OrthoDB" id="8062037at2759"/>
<dbReference type="Proteomes" id="UP000324748">
    <property type="component" value="Unassembled WGS sequence"/>
</dbReference>
<keyword evidence="5" id="KW-1185">Reference proteome</keyword>
<evidence type="ECO:0000259" key="2">
    <source>
        <dbReference type="Pfam" id="PF13639"/>
    </source>
</evidence>
<comment type="caution">
    <text evidence="4">The sequence shown here is derived from an EMBL/GenBank/DDBJ whole genome shotgun (WGS) entry which is preliminary data.</text>
</comment>
<organism evidence="4 6">
    <name type="scientific">Puccinia graminis f. sp. tritici</name>
    <dbReference type="NCBI Taxonomy" id="56615"/>
    <lineage>
        <taxon>Eukaryota</taxon>
        <taxon>Fungi</taxon>
        <taxon>Dikarya</taxon>
        <taxon>Basidiomycota</taxon>
        <taxon>Pucciniomycotina</taxon>
        <taxon>Pucciniomycetes</taxon>
        <taxon>Pucciniales</taxon>
        <taxon>Pucciniaceae</taxon>
        <taxon>Puccinia</taxon>
    </lineage>
</organism>
<evidence type="ECO:0000313" key="6">
    <source>
        <dbReference type="Proteomes" id="UP000325313"/>
    </source>
</evidence>
<sequence>MDPNSTPSDSESADSQPGQSPGGFSPAEERVRPGTPSPSEPNLNPGRDDETVPPETPQPQLTEGAQRIAPPQEPNAAVAVRGTMHFQIDDEDMRLRDAGDHPGMRPEAVAFVRQLRAISEDNMITPVQAWQEILQSLPSGERIIFENFPEATNRVIQRLINQTDPVRLDTLLDRLTNTNLTALLSDSPQTDSIKCTVCLQEYVEADGVVVLPCHPSHHFHRACIHTSDVSKLPGIHSVSNLTQPAQSAPGGHLIPIVNIIM</sequence>
<accession>A0A5B0RSR7</accession>
<feature type="domain" description="RING-type" evidence="2">
    <location>
        <begin position="194"/>
        <end position="226"/>
    </location>
</feature>
<dbReference type="EMBL" id="VSWC01000079">
    <property type="protein sequence ID" value="KAA1094658.1"/>
    <property type="molecule type" value="Genomic_DNA"/>
</dbReference>
<evidence type="ECO:0000313" key="4">
    <source>
        <dbReference type="EMBL" id="KAA1128930.1"/>
    </source>
</evidence>
<proteinExistence type="predicted"/>
<evidence type="ECO:0000313" key="5">
    <source>
        <dbReference type="Proteomes" id="UP000324748"/>
    </source>
</evidence>
<dbReference type="Gene3D" id="3.30.40.10">
    <property type="entry name" value="Zinc/RING finger domain, C3HC4 (zinc finger)"/>
    <property type="match status" value="1"/>
</dbReference>
<gene>
    <name evidence="3" type="ORF">PGT21_027735</name>
    <name evidence="4" type="ORF">PGTUg99_006145</name>
</gene>
<evidence type="ECO:0000313" key="3">
    <source>
        <dbReference type="EMBL" id="KAA1094658.1"/>
    </source>
</evidence>
<dbReference type="Proteomes" id="UP000325313">
    <property type="component" value="Unassembled WGS sequence"/>
</dbReference>
<protein>
    <recommendedName>
        <fullName evidence="2">RING-type domain-containing protein</fullName>
    </recommendedName>
</protein>
<feature type="region of interest" description="Disordered" evidence="1">
    <location>
        <begin position="1"/>
        <end position="72"/>
    </location>
</feature>
<evidence type="ECO:0000256" key="1">
    <source>
        <dbReference type="SAM" id="MobiDB-lite"/>
    </source>
</evidence>